<evidence type="ECO:0000256" key="3">
    <source>
        <dbReference type="ARBA" id="ARBA00012517"/>
    </source>
</evidence>
<keyword evidence="11 15" id="KW-1133">Transmembrane helix</keyword>
<evidence type="ECO:0000256" key="8">
    <source>
        <dbReference type="ARBA" id="ARBA00022741"/>
    </source>
</evidence>
<dbReference type="Gene3D" id="2.70.150.10">
    <property type="entry name" value="Calcium-transporting ATPase, cytoplasmic transduction domain A"/>
    <property type="match status" value="1"/>
</dbReference>
<dbReference type="InterPro" id="IPR027256">
    <property type="entry name" value="P-typ_ATPase_IB"/>
</dbReference>
<dbReference type="PROSITE" id="PS01047">
    <property type="entry name" value="HMA_1"/>
    <property type="match status" value="1"/>
</dbReference>
<dbReference type="Proteomes" id="UP000636709">
    <property type="component" value="Unassembled WGS sequence"/>
</dbReference>
<keyword evidence="12" id="KW-0186">Copper</keyword>
<proteinExistence type="inferred from homology"/>
<dbReference type="Gene3D" id="3.40.1110.10">
    <property type="entry name" value="Calcium-transporting ATPase, cytoplasmic domain N"/>
    <property type="match status" value="1"/>
</dbReference>
<comment type="subcellular location">
    <subcellularLocation>
        <location evidence="1 15">Membrane</location>
    </subcellularLocation>
</comment>
<feature type="transmembrane region" description="Helical" evidence="15">
    <location>
        <begin position="770"/>
        <end position="793"/>
    </location>
</feature>
<dbReference type="CDD" id="cd00371">
    <property type="entry name" value="HMA"/>
    <property type="match status" value="2"/>
</dbReference>
<dbReference type="SUPFAM" id="SSF81653">
    <property type="entry name" value="Calcium ATPase, transduction domain A"/>
    <property type="match status" value="1"/>
</dbReference>
<dbReference type="PROSITE" id="PS00154">
    <property type="entry name" value="ATPASE_E1_E2"/>
    <property type="match status" value="1"/>
</dbReference>
<dbReference type="AlphaFoldDB" id="A0A835L163"/>
<feature type="transmembrane region" description="Helical" evidence="15">
    <location>
        <begin position="388"/>
        <end position="412"/>
    </location>
</feature>
<keyword evidence="10" id="KW-1278">Translocase</keyword>
<evidence type="ECO:0000256" key="15">
    <source>
        <dbReference type="RuleBase" id="RU362081"/>
    </source>
</evidence>
<feature type="transmembrane region" description="Helical" evidence="15">
    <location>
        <begin position="799"/>
        <end position="819"/>
    </location>
</feature>
<dbReference type="InterPro" id="IPR044492">
    <property type="entry name" value="P_typ_ATPase_HD_dom"/>
</dbReference>
<evidence type="ECO:0000256" key="13">
    <source>
        <dbReference type="ARBA" id="ARBA00023065"/>
    </source>
</evidence>
<dbReference type="GO" id="GO:0046872">
    <property type="term" value="F:metal ion binding"/>
    <property type="evidence" value="ECO:0007669"/>
    <property type="project" value="UniProtKB-KW"/>
</dbReference>
<dbReference type="Pfam" id="PF00403">
    <property type="entry name" value="HMA"/>
    <property type="match status" value="1"/>
</dbReference>
<dbReference type="PANTHER" id="PTHR46594:SF6">
    <property type="entry name" value="COPPER-TRANSPORTING ATPASE RAN1"/>
    <property type="match status" value="1"/>
</dbReference>
<dbReference type="InterPro" id="IPR036412">
    <property type="entry name" value="HAD-like_sf"/>
</dbReference>
<dbReference type="GO" id="GO:0140581">
    <property type="term" value="F:P-type monovalent copper transporter activity"/>
    <property type="evidence" value="ECO:0007669"/>
    <property type="project" value="UniProtKB-EC"/>
</dbReference>
<feature type="transmembrane region" description="Helical" evidence="15">
    <location>
        <begin position="432"/>
        <end position="454"/>
    </location>
</feature>
<dbReference type="InterPro" id="IPR017969">
    <property type="entry name" value="Heavy-metal-associated_CS"/>
</dbReference>
<dbReference type="InterPro" id="IPR018303">
    <property type="entry name" value="ATPase_P-typ_P_site"/>
</dbReference>
<keyword evidence="4" id="KW-0813">Transport</keyword>
<dbReference type="InterPro" id="IPR023214">
    <property type="entry name" value="HAD_sf"/>
</dbReference>
<keyword evidence="8 15" id="KW-0547">Nucleotide-binding</keyword>
<evidence type="ECO:0000256" key="2">
    <source>
        <dbReference type="ARBA" id="ARBA00006024"/>
    </source>
</evidence>
<dbReference type="NCBIfam" id="TIGR01525">
    <property type="entry name" value="ATPase-IB_hvy"/>
    <property type="match status" value="1"/>
</dbReference>
<dbReference type="Pfam" id="PF00702">
    <property type="entry name" value="Hydrolase"/>
    <property type="match status" value="1"/>
</dbReference>
<evidence type="ECO:0000259" key="16">
    <source>
        <dbReference type="PROSITE" id="PS50846"/>
    </source>
</evidence>
<name>A0A835L163_9POAL</name>
<gene>
    <name evidence="17" type="ORF">HU200_000221</name>
</gene>
<evidence type="ECO:0000256" key="12">
    <source>
        <dbReference type="ARBA" id="ARBA00023008"/>
    </source>
</evidence>
<comment type="similarity">
    <text evidence="2 15">Belongs to the cation transport ATPase (P-type) (TC 3.A.3) family. Type IB subfamily.</text>
</comment>
<keyword evidence="14 15" id="KW-0472">Membrane</keyword>
<feature type="transmembrane region" description="Helical" evidence="15">
    <location>
        <begin position="171"/>
        <end position="193"/>
    </location>
</feature>
<organism evidence="17 18">
    <name type="scientific">Digitaria exilis</name>
    <dbReference type="NCBI Taxonomy" id="1010633"/>
    <lineage>
        <taxon>Eukaryota</taxon>
        <taxon>Viridiplantae</taxon>
        <taxon>Streptophyta</taxon>
        <taxon>Embryophyta</taxon>
        <taxon>Tracheophyta</taxon>
        <taxon>Spermatophyta</taxon>
        <taxon>Magnoliopsida</taxon>
        <taxon>Liliopsida</taxon>
        <taxon>Poales</taxon>
        <taxon>Poaceae</taxon>
        <taxon>PACMAD clade</taxon>
        <taxon>Panicoideae</taxon>
        <taxon>Panicodae</taxon>
        <taxon>Paniceae</taxon>
        <taxon>Anthephorinae</taxon>
        <taxon>Digitaria</taxon>
    </lineage>
</organism>
<dbReference type="PANTHER" id="PTHR46594">
    <property type="entry name" value="P-TYPE CATION-TRANSPORTING ATPASE"/>
    <property type="match status" value="1"/>
</dbReference>
<accession>A0A835L163</accession>
<evidence type="ECO:0000256" key="14">
    <source>
        <dbReference type="ARBA" id="ARBA00023136"/>
    </source>
</evidence>
<keyword evidence="18" id="KW-1185">Reference proteome</keyword>
<dbReference type="GO" id="GO:0005524">
    <property type="term" value="F:ATP binding"/>
    <property type="evidence" value="ECO:0007669"/>
    <property type="project" value="UniProtKB-UniRule"/>
</dbReference>
<evidence type="ECO:0000256" key="9">
    <source>
        <dbReference type="ARBA" id="ARBA00022840"/>
    </source>
</evidence>
<feature type="domain" description="HMA" evidence="16">
    <location>
        <begin position="110"/>
        <end position="192"/>
    </location>
</feature>
<dbReference type="SUPFAM" id="SSF81665">
    <property type="entry name" value="Calcium ATPase, transmembrane domain M"/>
    <property type="match status" value="1"/>
</dbReference>
<dbReference type="FunFam" id="3.40.50.1000:FF:000031">
    <property type="entry name" value="Probable copper-transporting ATPase HMA5"/>
    <property type="match status" value="1"/>
</dbReference>
<keyword evidence="13" id="KW-0406">Ion transport</keyword>
<feature type="domain" description="HMA" evidence="16">
    <location>
        <begin position="42"/>
        <end position="106"/>
    </location>
</feature>
<dbReference type="SUPFAM" id="SSF55008">
    <property type="entry name" value="HMA, heavy metal-associated domain"/>
    <property type="match status" value="2"/>
</dbReference>
<evidence type="ECO:0000256" key="11">
    <source>
        <dbReference type="ARBA" id="ARBA00022989"/>
    </source>
</evidence>
<evidence type="ECO:0000256" key="1">
    <source>
        <dbReference type="ARBA" id="ARBA00004370"/>
    </source>
</evidence>
<dbReference type="PROSITE" id="PS50846">
    <property type="entry name" value="HMA_2"/>
    <property type="match status" value="2"/>
</dbReference>
<dbReference type="InterPro" id="IPR008250">
    <property type="entry name" value="ATPase_P-typ_transduc_dom_A_sf"/>
</dbReference>
<evidence type="ECO:0000256" key="5">
    <source>
        <dbReference type="ARBA" id="ARBA00022692"/>
    </source>
</evidence>
<dbReference type="PRINTS" id="PR00943">
    <property type="entry name" value="CUATPASE"/>
</dbReference>
<dbReference type="GO" id="GO:0016887">
    <property type="term" value="F:ATP hydrolysis activity"/>
    <property type="evidence" value="ECO:0007669"/>
    <property type="project" value="InterPro"/>
</dbReference>
<dbReference type="OrthoDB" id="432719at2759"/>
<dbReference type="CDD" id="cd02094">
    <property type="entry name" value="P-type_ATPase_Cu-like"/>
    <property type="match status" value="1"/>
</dbReference>
<dbReference type="PRINTS" id="PR00942">
    <property type="entry name" value="CUATPASEI"/>
</dbReference>
<dbReference type="GO" id="GO:0016020">
    <property type="term" value="C:membrane"/>
    <property type="evidence" value="ECO:0007669"/>
    <property type="project" value="UniProtKB-SubCell"/>
</dbReference>
<dbReference type="EMBL" id="JACEFO010000036">
    <property type="protein sequence ID" value="KAF8783783.1"/>
    <property type="molecule type" value="Genomic_DNA"/>
</dbReference>
<evidence type="ECO:0000256" key="7">
    <source>
        <dbReference type="ARBA" id="ARBA00022737"/>
    </source>
</evidence>
<dbReference type="FunFam" id="3.40.1110.10:FF:000190">
    <property type="entry name" value="Copper-transporting ATPase RAN1"/>
    <property type="match status" value="1"/>
</dbReference>
<dbReference type="FunFam" id="3.30.70.100:FF:000001">
    <property type="entry name" value="ATPase copper transporting beta"/>
    <property type="match status" value="1"/>
</dbReference>
<evidence type="ECO:0000313" key="17">
    <source>
        <dbReference type="EMBL" id="KAF8783783.1"/>
    </source>
</evidence>
<dbReference type="NCBIfam" id="TIGR01494">
    <property type="entry name" value="ATPase_P-type"/>
    <property type="match status" value="2"/>
</dbReference>
<dbReference type="Pfam" id="PF00122">
    <property type="entry name" value="E1-E2_ATPase"/>
    <property type="match status" value="1"/>
</dbReference>
<evidence type="ECO:0000313" key="18">
    <source>
        <dbReference type="Proteomes" id="UP000636709"/>
    </source>
</evidence>
<dbReference type="InterPro" id="IPR006121">
    <property type="entry name" value="HMA_dom"/>
</dbReference>
<dbReference type="SFLD" id="SFLDS00003">
    <property type="entry name" value="Haloacid_Dehalogenase"/>
    <property type="match status" value="1"/>
</dbReference>
<dbReference type="Gene3D" id="3.30.70.100">
    <property type="match status" value="2"/>
</dbReference>
<dbReference type="SFLD" id="SFLDG00002">
    <property type="entry name" value="C1.7:_P-type_atpase_like"/>
    <property type="match status" value="1"/>
</dbReference>
<evidence type="ECO:0000256" key="10">
    <source>
        <dbReference type="ARBA" id="ARBA00022967"/>
    </source>
</evidence>
<keyword evidence="9 15" id="KW-0067">ATP-binding</keyword>
<evidence type="ECO:0000256" key="4">
    <source>
        <dbReference type="ARBA" id="ARBA00022448"/>
    </source>
</evidence>
<dbReference type="SUPFAM" id="SSF56784">
    <property type="entry name" value="HAD-like"/>
    <property type="match status" value="1"/>
</dbReference>
<keyword evidence="7" id="KW-0677">Repeat</keyword>
<keyword evidence="6 15" id="KW-0479">Metal-binding</keyword>
<reference evidence="17" key="1">
    <citation type="submission" date="2020-07" db="EMBL/GenBank/DDBJ databases">
        <title>Genome sequence and genetic diversity analysis of an under-domesticated orphan crop, white fonio (Digitaria exilis).</title>
        <authorList>
            <person name="Bennetzen J.L."/>
            <person name="Chen S."/>
            <person name="Ma X."/>
            <person name="Wang X."/>
            <person name="Yssel A.E.J."/>
            <person name="Chaluvadi S.R."/>
            <person name="Johnson M."/>
            <person name="Gangashetty P."/>
            <person name="Hamidou F."/>
            <person name="Sanogo M.D."/>
            <person name="Zwaenepoel A."/>
            <person name="Wallace J."/>
            <person name="Van De Peer Y."/>
            <person name="Van Deynze A."/>
        </authorList>
    </citation>
    <scope>NUCLEOTIDE SEQUENCE</scope>
    <source>
        <tissue evidence="17">Leaves</tissue>
    </source>
</reference>
<dbReference type="SFLD" id="SFLDF00027">
    <property type="entry name" value="p-type_atpase"/>
    <property type="match status" value="1"/>
</dbReference>
<dbReference type="InterPro" id="IPR059000">
    <property type="entry name" value="ATPase_P-type_domA"/>
</dbReference>
<protein>
    <recommendedName>
        <fullName evidence="3">P-type Cu(+) transporter</fullName>
        <ecNumber evidence="3">7.2.2.8</ecNumber>
    </recommendedName>
</protein>
<dbReference type="InterPro" id="IPR001757">
    <property type="entry name" value="P_typ_ATPase"/>
</dbReference>
<comment type="caution">
    <text evidence="17">The sequence shown here is derived from an EMBL/GenBank/DDBJ whole genome shotgun (WGS) entry which is preliminary data.</text>
</comment>
<dbReference type="InterPro" id="IPR023299">
    <property type="entry name" value="ATPase_P-typ_cyto_dom_N"/>
</dbReference>
<dbReference type="Gene3D" id="3.40.50.1000">
    <property type="entry name" value="HAD superfamily/HAD-like"/>
    <property type="match status" value="1"/>
</dbReference>
<dbReference type="PRINTS" id="PR00119">
    <property type="entry name" value="CATATPASE"/>
</dbReference>
<sequence>MAYLQLTALAGGAADDMEEASLLGSYDEEAGGLRGEEEAGMRRVQVRVAGMTCSACTGAVEAALSGTRGVRRAAVSLLQNRAHVVFDPALAKAIEDAGFDAALLQSSEQDKVLLSVTGLHTEGDVDLLHDILTKTEGLHQFSVNFANSEVEIVFDPEVAVMHFGPFHIGDLLKWILVSMVQFVVGKRFYVAAYRALRHGSTNMDVLVVIGTTASYVYSACALLYGAFTGFHPPIYFETSAMIITFVLFGKYLEVLAKGKTSDAIKKLVELAPATALLILKDKEGKYLGEKEIDASLVQPGDALKVLPGSKVPADGIVIWGTSHVNESMVTGESVPISKEVSSPVIGGTMNLHGVLHIQATKVGSGTVLSQIISLVETAQMSKAPIQKFADYVASIFVPIVITLSLLTFLAWFLCGWLGAYPNSWSDESSNCFVFSLMFSISVVVIACPCALGLATPTAVMVATGVGANHGVLVKGGDALERAQNVKYVIFDKTGTLTQGKATVTTAKIFSAMELGDFLTLVASAEASSEHPLAKAILDYAFHFHFFGKLPSAKDSIKKRKDEILSQWLLEASDFSALPGKGIQCWINGKKILVGNRALITENGVKIPDEAEDFLVDMELSAKTGILVAYDGGFIGLIGITDPLKREAAVVVEGLKKMGVHPVMVTGDNWRTAQAVAKEVGIEDVRAEVMPAGKADVIRSLQKDGSVVAMVGDGINDSPALAAADVGMAIGAGTDIAIEAADYVLVRNNLEDVITAIDLSRKTFSRIRWNYFFAMAYNVVAIPVAAGALFPFTGLQMPPWLAGACMAFSSVSVVCSSLMLRRYRKPRLTTVLQITVE</sequence>
<feature type="transmembrane region" description="Helical" evidence="15">
    <location>
        <begin position="205"/>
        <end position="227"/>
    </location>
</feature>
<keyword evidence="5 15" id="KW-0812">Transmembrane</keyword>
<dbReference type="EC" id="7.2.2.8" evidence="3"/>
<evidence type="ECO:0000256" key="6">
    <source>
        <dbReference type="ARBA" id="ARBA00022723"/>
    </source>
</evidence>
<dbReference type="FunFam" id="2.70.150.10:FF:000002">
    <property type="entry name" value="Copper-transporting ATPase 1, putative"/>
    <property type="match status" value="1"/>
</dbReference>
<feature type="transmembrane region" description="Helical" evidence="15">
    <location>
        <begin position="233"/>
        <end position="252"/>
    </location>
</feature>
<dbReference type="InterPro" id="IPR036163">
    <property type="entry name" value="HMA_dom_sf"/>
</dbReference>
<dbReference type="InterPro" id="IPR023298">
    <property type="entry name" value="ATPase_P-typ_TM_dom_sf"/>
</dbReference>